<gene>
    <name evidence="1" type="ORF">PLEOSDRAFT_1084851</name>
</gene>
<dbReference type="EMBL" id="KL198010">
    <property type="protein sequence ID" value="KDQ25207.1"/>
    <property type="molecule type" value="Genomic_DNA"/>
</dbReference>
<dbReference type="VEuPathDB" id="FungiDB:PLEOSDRAFT_1084851"/>
<evidence type="ECO:0000313" key="1">
    <source>
        <dbReference type="EMBL" id="KDQ25207.1"/>
    </source>
</evidence>
<dbReference type="InParanoid" id="A0A067NM82"/>
<name>A0A067NM82_PLEO1</name>
<protein>
    <submittedName>
        <fullName evidence="1">Uncharacterized protein</fullName>
    </submittedName>
</protein>
<proteinExistence type="predicted"/>
<dbReference type="HOGENOM" id="CLU_1540706_0_0_1"/>
<dbReference type="Proteomes" id="UP000027073">
    <property type="component" value="Unassembled WGS sequence"/>
</dbReference>
<dbReference type="AlphaFoldDB" id="A0A067NM82"/>
<accession>A0A067NM82</accession>
<sequence length="174" mass="19464">MTDKIDLDGRELYTLVHAYLVRLGHIILGTHQVLHEISILKDDPHASVFDPEFRCSCMLNSCDHVYQLTATWGVLIYRIGSPQVHFATKPPVVHVPGYGSVQDTQGAALLMITQRIITEDWEETALEARGEMDQEVMGQDVAVVAQETLVEVVEVVMVPTIILKAILYLEGRII</sequence>
<reference evidence="2" key="1">
    <citation type="journal article" date="2014" name="Proc. Natl. Acad. Sci. U.S.A.">
        <title>Extensive sampling of basidiomycete genomes demonstrates inadequacy of the white-rot/brown-rot paradigm for wood decay fungi.</title>
        <authorList>
            <person name="Riley R."/>
            <person name="Salamov A.A."/>
            <person name="Brown D.W."/>
            <person name="Nagy L.G."/>
            <person name="Floudas D."/>
            <person name="Held B.W."/>
            <person name="Levasseur A."/>
            <person name="Lombard V."/>
            <person name="Morin E."/>
            <person name="Otillar R."/>
            <person name="Lindquist E.A."/>
            <person name="Sun H."/>
            <person name="LaButti K.M."/>
            <person name="Schmutz J."/>
            <person name="Jabbour D."/>
            <person name="Luo H."/>
            <person name="Baker S.E."/>
            <person name="Pisabarro A.G."/>
            <person name="Walton J.D."/>
            <person name="Blanchette R.A."/>
            <person name="Henrissat B."/>
            <person name="Martin F."/>
            <person name="Cullen D."/>
            <person name="Hibbett D.S."/>
            <person name="Grigoriev I.V."/>
        </authorList>
    </citation>
    <scope>NUCLEOTIDE SEQUENCE [LARGE SCALE GENOMIC DNA]</scope>
    <source>
        <strain evidence="2">PC15</strain>
    </source>
</reference>
<organism evidence="1 2">
    <name type="scientific">Pleurotus ostreatus (strain PC15)</name>
    <name type="common">Oyster mushroom</name>
    <dbReference type="NCBI Taxonomy" id="1137138"/>
    <lineage>
        <taxon>Eukaryota</taxon>
        <taxon>Fungi</taxon>
        <taxon>Dikarya</taxon>
        <taxon>Basidiomycota</taxon>
        <taxon>Agaricomycotina</taxon>
        <taxon>Agaricomycetes</taxon>
        <taxon>Agaricomycetidae</taxon>
        <taxon>Agaricales</taxon>
        <taxon>Pleurotineae</taxon>
        <taxon>Pleurotaceae</taxon>
        <taxon>Pleurotus</taxon>
    </lineage>
</organism>
<evidence type="ECO:0000313" key="2">
    <source>
        <dbReference type="Proteomes" id="UP000027073"/>
    </source>
</evidence>